<reference evidence="2" key="1">
    <citation type="submission" date="2014-09" db="EMBL/GenBank/DDBJ databases">
        <authorList>
            <person name="Magalhaes I.L.F."/>
            <person name="Oliveira U."/>
            <person name="Santos F.R."/>
            <person name="Vidigal T.H.D.A."/>
            <person name="Brescovit A.D."/>
            <person name="Santos A.J."/>
        </authorList>
    </citation>
    <scope>NUCLEOTIDE SEQUENCE</scope>
    <source>
        <tissue evidence="2">Shoot tissue taken approximately 20 cm above the soil surface</tissue>
    </source>
</reference>
<evidence type="ECO:0000256" key="1">
    <source>
        <dbReference type="SAM" id="Phobius"/>
    </source>
</evidence>
<sequence>MLNTHLFTSQQLLFLCCSNYTLIFFNVFVWCAN</sequence>
<feature type="transmembrane region" description="Helical" evidence="1">
    <location>
        <begin position="12"/>
        <end position="32"/>
    </location>
</feature>
<proteinExistence type="predicted"/>
<accession>A0A0A9C6I7</accession>
<keyword evidence="1" id="KW-0472">Membrane</keyword>
<dbReference type="AlphaFoldDB" id="A0A0A9C6I7"/>
<evidence type="ECO:0000313" key="2">
    <source>
        <dbReference type="EMBL" id="JAD71161.1"/>
    </source>
</evidence>
<keyword evidence="1" id="KW-1133">Transmembrane helix</keyword>
<organism evidence="2">
    <name type="scientific">Arundo donax</name>
    <name type="common">Giant reed</name>
    <name type="synonym">Donax arundinaceus</name>
    <dbReference type="NCBI Taxonomy" id="35708"/>
    <lineage>
        <taxon>Eukaryota</taxon>
        <taxon>Viridiplantae</taxon>
        <taxon>Streptophyta</taxon>
        <taxon>Embryophyta</taxon>
        <taxon>Tracheophyta</taxon>
        <taxon>Spermatophyta</taxon>
        <taxon>Magnoliopsida</taxon>
        <taxon>Liliopsida</taxon>
        <taxon>Poales</taxon>
        <taxon>Poaceae</taxon>
        <taxon>PACMAD clade</taxon>
        <taxon>Arundinoideae</taxon>
        <taxon>Arundineae</taxon>
        <taxon>Arundo</taxon>
    </lineage>
</organism>
<keyword evidence="1" id="KW-0812">Transmembrane</keyword>
<dbReference type="EMBL" id="GBRH01226734">
    <property type="protein sequence ID" value="JAD71161.1"/>
    <property type="molecule type" value="Transcribed_RNA"/>
</dbReference>
<protein>
    <submittedName>
        <fullName evidence="2">Uncharacterized protein</fullName>
    </submittedName>
</protein>
<reference evidence="2" key="2">
    <citation type="journal article" date="2015" name="Data Brief">
        <title>Shoot transcriptome of the giant reed, Arundo donax.</title>
        <authorList>
            <person name="Barrero R.A."/>
            <person name="Guerrero F.D."/>
            <person name="Moolhuijzen P."/>
            <person name="Goolsby J.A."/>
            <person name="Tidwell J."/>
            <person name="Bellgard S.E."/>
            <person name="Bellgard M.I."/>
        </authorList>
    </citation>
    <scope>NUCLEOTIDE SEQUENCE</scope>
    <source>
        <tissue evidence="2">Shoot tissue taken approximately 20 cm above the soil surface</tissue>
    </source>
</reference>
<name>A0A0A9C6I7_ARUDO</name>